<evidence type="ECO:0000256" key="1">
    <source>
        <dbReference type="SAM" id="MobiDB-lite"/>
    </source>
</evidence>
<dbReference type="RefSeq" id="WP_240805462.1">
    <property type="nucleotide sequence ID" value="NZ_CP165727.1"/>
</dbReference>
<protein>
    <recommendedName>
        <fullName evidence="3">Lipoprotein</fullName>
    </recommendedName>
</protein>
<dbReference type="InterPro" id="IPR006311">
    <property type="entry name" value="TAT_signal"/>
</dbReference>
<reference evidence="2" key="1">
    <citation type="submission" date="2024-08" db="EMBL/GenBank/DDBJ databases">
        <authorList>
            <person name="Yu S.T."/>
        </authorList>
    </citation>
    <scope>NUCLEOTIDE SEQUENCE</scope>
    <source>
        <strain evidence="2">R33</strain>
    </source>
</reference>
<gene>
    <name evidence="2" type="ORF">AB5J51_12860</name>
</gene>
<dbReference type="PROSITE" id="PS51318">
    <property type="entry name" value="TAT"/>
    <property type="match status" value="1"/>
</dbReference>
<name>A0AB39Y403_9ACTN</name>
<sequence length="201" mass="19785">MITPCPVTTFEDVAVPWTSPLRLSRRSLLAGAAGVAGTALLTGCSDGNGSSDTAAGVPLERRMRETAVRDSVRLLERYDATAAAHPALAARLAPLRASVAAHTGALASADSASGKPAGAASPSASAGPSAPAGAPAPSGEPVPPKPEEALTALADAERSLAEARTIALAGAPGELARLLASVAACGAVHAYLLTSPQGDKP</sequence>
<feature type="compositionally biased region" description="Low complexity" evidence="1">
    <location>
        <begin position="109"/>
        <end position="137"/>
    </location>
</feature>
<proteinExistence type="predicted"/>
<dbReference type="AlphaFoldDB" id="A0AB39Y403"/>
<dbReference type="EMBL" id="CP165727">
    <property type="protein sequence ID" value="XDV63762.1"/>
    <property type="molecule type" value="Genomic_DNA"/>
</dbReference>
<feature type="region of interest" description="Disordered" evidence="1">
    <location>
        <begin position="109"/>
        <end position="146"/>
    </location>
</feature>
<organism evidence="2">
    <name type="scientific">Streptomyces sp. R33</name>
    <dbReference type="NCBI Taxonomy" id="3238629"/>
    <lineage>
        <taxon>Bacteria</taxon>
        <taxon>Bacillati</taxon>
        <taxon>Actinomycetota</taxon>
        <taxon>Actinomycetes</taxon>
        <taxon>Kitasatosporales</taxon>
        <taxon>Streptomycetaceae</taxon>
        <taxon>Streptomyces</taxon>
    </lineage>
</organism>
<evidence type="ECO:0008006" key="3">
    <source>
        <dbReference type="Google" id="ProtNLM"/>
    </source>
</evidence>
<evidence type="ECO:0000313" key="2">
    <source>
        <dbReference type="EMBL" id="XDV63762.1"/>
    </source>
</evidence>
<accession>A0AB39Y403</accession>